<gene>
    <name evidence="1" type="ORF">ALT_2430</name>
</gene>
<evidence type="ECO:0000313" key="1">
    <source>
        <dbReference type="EMBL" id="GAQ05109.1"/>
    </source>
</evidence>
<sequence>MNPAPTQTTDSWEEAVTKYVKSLDPDKQREFQVPATVEACLQGTIDVIVQVNAGIASPIWGPLRMAFTPHKIACQHISALERLAFIVDKIAQSVQRYQDLAALFASHAGVREAVGRLYCELLRLRTCMVKYQTRRLRYAMNAFGKQFASISESVDYRAAEIDRAAQTAHFLEANCALLIFDHAQNKTSIESDVGCVLPQSRMTCSDIFPSIQTNPVTGVLQSEEFQKWFSSPRNERLLPVPLVAGKAFLLPFSSKTSASSAPIGFYKYESHFPFHYSLLQALKCTEFCSDELCKEDLMVQQLTEFLTSGKCLRWFKLVTMIHFAGNFSKILDNVLGAVAKLSDILSNGSCGSPALAAFNEHRVAFFKN</sequence>
<dbReference type="EMBL" id="BCLY01000004">
    <property type="protein sequence ID" value="GAQ05109.1"/>
    <property type="molecule type" value="Genomic_DNA"/>
</dbReference>
<evidence type="ECO:0000313" key="2">
    <source>
        <dbReference type="Proteomes" id="UP000051487"/>
    </source>
</evidence>
<protein>
    <submittedName>
        <fullName evidence="1">Uncharacterized protein</fullName>
    </submittedName>
</protein>
<proteinExistence type="predicted"/>
<organism evidence="1 2">
    <name type="scientific">Aspergillus lentulus</name>
    <dbReference type="NCBI Taxonomy" id="293939"/>
    <lineage>
        <taxon>Eukaryota</taxon>
        <taxon>Fungi</taxon>
        <taxon>Dikarya</taxon>
        <taxon>Ascomycota</taxon>
        <taxon>Pezizomycotina</taxon>
        <taxon>Eurotiomycetes</taxon>
        <taxon>Eurotiomycetidae</taxon>
        <taxon>Eurotiales</taxon>
        <taxon>Aspergillaceae</taxon>
        <taxon>Aspergillus</taxon>
        <taxon>Aspergillus subgen. Fumigati</taxon>
    </lineage>
</organism>
<dbReference type="Proteomes" id="UP000051487">
    <property type="component" value="Unassembled WGS sequence"/>
</dbReference>
<reference evidence="1 2" key="1">
    <citation type="submission" date="2015-11" db="EMBL/GenBank/DDBJ databases">
        <title>Aspergillus lentulus strain IFM 54703T.</title>
        <authorList>
            <person name="Kusuya Y."/>
            <person name="Sakai K."/>
            <person name="Kamei K."/>
            <person name="Takahashi H."/>
            <person name="Yaguchi T."/>
        </authorList>
    </citation>
    <scope>NUCLEOTIDE SEQUENCE [LARGE SCALE GENOMIC DNA]</scope>
    <source>
        <strain evidence="1 2">IFM 54703</strain>
    </source>
</reference>
<dbReference type="AlphaFoldDB" id="A0AAN4PEL7"/>
<name>A0AAN4PEL7_ASPLE</name>
<comment type="caution">
    <text evidence="1">The sequence shown here is derived from an EMBL/GenBank/DDBJ whole genome shotgun (WGS) entry which is preliminary data.</text>
</comment>
<accession>A0AAN4PEL7</accession>